<keyword evidence="2" id="KW-0614">Plasmid</keyword>
<feature type="region of interest" description="Disordered" evidence="1">
    <location>
        <begin position="1"/>
        <end position="22"/>
    </location>
</feature>
<reference evidence="2 3" key="1">
    <citation type="submission" date="2018-01" db="EMBL/GenBank/DDBJ databases">
        <authorList>
            <person name="Gaut B.S."/>
            <person name="Morton B.R."/>
            <person name="Clegg M.T."/>
            <person name="Duvall M.R."/>
        </authorList>
    </citation>
    <scope>NUCLEOTIDE SEQUENCE [LARGE SCALE GENOMIC DNA]</scope>
    <source>
        <strain evidence="2">Cupriavidus taiwanensis LMG 19425</strain>
        <plasmid evidence="3">Plasmid iii</plasmid>
    </source>
</reference>
<geneLocation type="plasmid" evidence="2">
    <name>III</name>
</geneLocation>
<gene>
    <name evidence="2" type="ORF">CT19425_P30178</name>
</gene>
<protein>
    <submittedName>
        <fullName evidence="2">Uncharacterized protein</fullName>
    </submittedName>
</protein>
<dbReference type="EMBL" id="LT991978">
    <property type="protein sequence ID" value="SPK77329.1"/>
    <property type="molecule type" value="Genomic_DNA"/>
</dbReference>
<name>A0A375IUN0_9BURK</name>
<organism evidence="2 3">
    <name type="scientific">Cupriavidus taiwanensis</name>
    <dbReference type="NCBI Taxonomy" id="164546"/>
    <lineage>
        <taxon>Bacteria</taxon>
        <taxon>Pseudomonadati</taxon>
        <taxon>Pseudomonadota</taxon>
        <taxon>Betaproteobacteria</taxon>
        <taxon>Burkholderiales</taxon>
        <taxon>Burkholderiaceae</taxon>
        <taxon>Cupriavidus</taxon>
    </lineage>
</organism>
<accession>A0A375IUN0</accession>
<evidence type="ECO:0000256" key="1">
    <source>
        <dbReference type="SAM" id="MobiDB-lite"/>
    </source>
</evidence>
<sequence>MRHGFKLPGMARQTPSANTTRSQRHIGLLRAMASSNDAAKWADIYNVNKRTISQWRCRRDTEDNNASLCAHWILTEKTAHLTQSCVDVAPTIEVVLCLTPHMTGCTPTGVESARSMGRASSAGAP</sequence>
<evidence type="ECO:0000313" key="3">
    <source>
        <dbReference type="Proteomes" id="UP000255505"/>
    </source>
</evidence>
<dbReference type="Proteomes" id="UP000255505">
    <property type="component" value="Plasmid III"/>
</dbReference>
<evidence type="ECO:0000313" key="2">
    <source>
        <dbReference type="EMBL" id="SPK77329.1"/>
    </source>
</evidence>
<dbReference type="AlphaFoldDB" id="A0A375IUN0"/>
<proteinExistence type="predicted"/>